<dbReference type="InterPro" id="IPR004709">
    <property type="entry name" value="NaH_exchanger"/>
</dbReference>
<proteinExistence type="inferred from homology"/>
<feature type="region of interest" description="Disordered" evidence="11">
    <location>
        <begin position="381"/>
        <end position="401"/>
    </location>
</feature>
<dbReference type="EMBL" id="BDIP01000418">
    <property type="protein sequence ID" value="GIQ81522.1"/>
    <property type="molecule type" value="Genomic_DNA"/>
</dbReference>
<dbReference type="PRINTS" id="PR01084">
    <property type="entry name" value="NAHEXCHNGR"/>
</dbReference>
<protein>
    <recommendedName>
        <fullName evidence="10">Sodium/hydrogen exchanger</fullName>
    </recommendedName>
</protein>
<dbReference type="GO" id="GO:0051453">
    <property type="term" value="P:regulation of intracellular pH"/>
    <property type="evidence" value="ECO:0007669"/>
    <property type="project" value="TreeGrafter"/>
</dbReference>
<keyword evidence="10" id="KW-0050">Antiport</keyword>
<dbReference type="Pfam" id="PF00999">
    <property type="entry name" value="Na_H_Exchanger"/>
    <property type="match status" value="1"/>
</dbReference>
<comment type="caution">
    <text evidence="14">The sequence shown here is derived from an EMBL/GenBank/DDBJ whole genome shotgun (WGS) entry which is preliminary data.</text>
</comment>
<reference evidence="14 15" key="1">
    <citation type="journal article" date="2018" name="PLoS ONE">
        <title>The draft genome of Kipferlia bialata reveals reductive genome evolution in fornicate parasites.</title>
        <authorList>
            <person name="Tanifuji G."/>
            <person name="Takabayashi S."/>
            <person name="Kume K."/>
            <person name="Takagi M."/>
            <person name="Nakayama T."/>
            <person name="Kamikawa R."/>
            <person name="Inagaki Y."/>
            <person name="Hashimoto T."/>
        </authorList>
    </citation>
    <scope>NUCLEOTIDE SEQUENCE [LARGE SCALE GENOMIC DNA]</scope>
    <source>
        <strain evidence="14">NY0173</strain>
    </source>
</reference>
<feature type="transmembrane region" description="Helical" evidence="12">
    <location>
        <begin position="252"/>
        <end position="274"/>
    </location>
</feature>
<evidence type="ECO:0000256" key="1">
    <source>
        <dbReference type="ARBA" id="ARBA00004651"/>
    </source>
</evidence>
<feature type="transmembrane region" description="Helical" evidence="12">
    <location>
        <begin position="322"/>
        <end position="342"/>
    </location>
</feature>
<dbReference type="GO" id="GO:0015385">
    <property type="term" value="F:sodium:proton antiporter activity"/>
    <property type="evidence" value="ECO:0007669"/>
    <property type="project" value="InterPro"/>
</dbReference>
<keyword evidence="2 10" id="KW-0813">Transport</keyword>
<evidence type="ECO:0000256" key="11">
    <source>
        <dbReference type="SAM" id="MobiDB-lite"/>
    </source>
</evidence>
<organism evidence="14 15">
    <name type="scientific">Kipferlia bialata</name>
    <dbReference type="NCBI Taxonomy" id="797122"/>
    <lineage>
        <taxon>Eukaryota</taxon>
        <taxon>Metamonada</taxon>
        <taxon>Carpediemonas-like organisms</taxon>
        <taxon>Kipferlia</taxon>
    </lineage>
</organism>
<dbReference type="GO" id="GO:0098719">
    <property type="term" value="P:sodium ion import across plasma membrane"/>
    <property type="evidence" value="ECO:0007669"/>
    <property type="project" value="TreeGrafter"/>
</dbReference>
<dbReference type="GO" id="GO:0015386">
    <property type="term" value="F:potassium:proton antiporter activity"/>
    <property type="evidence" value="ECO:0007669"/>
    <property type="project" value="TreeGrafter"/>
</dbReference>
<evidence type="ECO:0000256" key="2">
    <source>
        <dbReference type="ARBA" id="ARBA00022448"/>
    </source>
</evidence>
<evidence type="ECO:0000256" key="4">
    <source>
        <dbReference type="ARBA" id="ARBA00022692"/>
    </source>
</evidence>
<dbReference type="InterPro" id="IPR018422">
    <property type="entry name" value="Cation/H_exchanger_CPA1"/>
</dbReference>
<feature type="transmembrane region" description="Helical" evidence="12">
    <location>
        <begin position="62"/>
        <end position="89"/>
    </location>
</feature>
<evidence type="ECO:0000256" key="8">
    <source>
        <dbReference type="ARBA" id="ARBA00023136"/>
    </source>
</evidence>
<name>A0A9K3GG63_9EUKA</name>
<dbReference type="InterPro" id="IPR006153">
    <property type="entry name" value="Cation/H_exchanger_TM"/>
</dbReference>
<evidence type="ECO:0000313" key="14">
    <source>
        <dbReference type="EMBL" id="GIQ81522.1"/>
    </source>
</evidence>
<keyword evidence="4 10" id="KW-0812">Transmembrane</keyword>
<keyword evidence="6" id="KW-0915">Sodium</keyword>
<keyword evidence="8 12" id="KW-0472">Membrane</keyword>
<keyword evidence="5 12" id="KW-1133">Transmembrane helix</keyword>
<dbReference type="PANTHER" id="PTHR10110:SF86">
    <property type="entry name" value="SODIUM_HYDROGEN EXCHANGER 7"/>
    <property type="match status" value="1"/>
</dbReference>
<feature type="transmembrane region" description="Helical" evidence="12">
    <location>
        <begin position="286"/>
        <end position="310"/>
    </location>
</feature>
<evidence type="ECO:0000256" key="3">
    <source>
        <dbReference type="ARBA" id="ARBA00022475"/>
    </source>
</evidence>
<sequence>MFLLTSGAFVALVISNVEPDALPSFAAIFPSDAILLILIPPIILHGGYGLDKGMFFRNIGTILFLAFAGTLVAFTITGLGLYLVCLIPWFDTDLPMRDALAFGALISAVDPVATLALFGNIRVDRTLYMLVFGESTLNDAVAVVLYRTFSEFDETHFSIWTAVWLVFNFAFIAVMSATVGVVIGLIAARLFVILPLHRQPNLEVVMSMLCAYLAYVVAEGLSCSGVMAILAVSIVLSHYISHSLTKRSRDTLGDLVHALSFLSETVVFLFLGLAPFGWDMQFKPTFIIATLMLIVLSRLIVVYGLSNVANKWRKQKIPTDHMFVMFWGGLRGAVSFGLALGFELEYRGLILGCTVFVVLFTVVAFGGTTYPIVNALASGNKNPAETAPHPQEHTSNQSREQSMDDAFANATVSMVDGIPVADVQLNKFGVFDERYLMPLFRRNSVIPEYTSNREGTLRTGIARSVRQWVSRGVERTRSERDLTQRHTLQELPTTGYIRSAANSEDIDDGGVLLGDDSELDAPTFFRGSIEMDRLKMQHGLVDTTYPPDTHTLSLSAAIEQGVEATSHMHTLASGGGMGVEGEGEREEGKRRFRMTKVNVPLLPDHGLPFE</sequence>
<dbReference type="Gene3D" id="6.10.140.1330">
    <property type="match status" value="1"/>
</dbReference>
<evidence type="ECO:0000259" key="13">
    <source>
        <dbReference type="Pfam" id="PF00999"/>
    </source>
</evidence>
<dbReference type="AlphaFoldDB" id="A0A9K3GG63"/>
<gene>
    <name evidence="14" type="ORF">KIPB_002492</name>
</gene>
<dbReference type="OrthoDB" id="196264at2759"/>
<keyword evidence="7 10" id="KW-0406">Ion transport</keyword>
<accession>A0A9K3GG63</accession>
<dbReference type="PANTHER" id="PTHR10110">
    <property type="entry name" value="SODIUM/HYDROGEN EXCHANGER"/>
    <property type="match status" value="1"/>
</dbReference>
<feature type="transmembrane region" description="Helical" evidence="12">
    <location>
        <begin position="224"/>
        <end position="240"/>
    </location>
</feature>
<feature type="transmembrane region" description="Helical" evidence="12">
    <location>
        <begin position="101"/>
        <end position="120"/>
    </location>
</feature>
<feature type="transmembrane region" description="Helical" evidence="12">
    <location>
        <begin position="348"/>
        <end position="373"/>
    </location>
</feature>
<comment type="subcellular location">
    <subcellularLocation>
        <location evidence="1">Cell membrane</location>
        <topology evidence="1">Multi-pass membrane protein</topology>
    </subcellularLocation>
</comment>
<feature type="transmembrane region" description="Helical" evidence="12">
    <location>
        <begin position="161"/>
        <end position="188"/>
    </location>
</feature>
<feature type="transmembrane region" description="Helical" evidence="12">
    <location>
        <begin position="29"/>
        <end position="50"/>
    </location>
</feature>
<evidence type="ECO:0000256" key="5">
    <source>
        <dbReference type="ARBA" id="ARBA00022989"/>
    </source>
</evidence>
<keyword evidence="9 10" id="KW-0739">Sodium transport</keyword>
<evidence type="ECO:0000256" key="9">
    <source>
        <dbReference type="ARBA" id="ARBA00023201"/>
    </source>
</evidence>
<dbReference type="GO" id="GO:0005886">
    <property type="term" value="C:plasma membrane"/>
    <property type="evidence" value="ECO:0007669"/>
    <property type="project" value="UniProtKB-SubCell"/>
</dbReference>
<keyword evidence="3" id="KW-1003">Cell membrane</keyword>
<evidence type="ECO:0000313" key="15">
    <source>
        <dbReference type="Proteomes" id="UP000265618"/>
    </source>
</evidence>
<evidence type="ECO:0000256" key="10">
    <source>
        <dbReference type="RuleBase" id="RU003722"/>
    </source>
</evidence>
<keyword evidence="15" id="KW-1185">Reference proteome</keyword>
<evidence type="ECO:0000256" key="12">
    <source>
        <dbReference type="SAM" id="Phobius"/>
    </source>
</evidence>
<evidence type="ECO:0000256" key="6">
    <source>
        <dbReference type="ARBA" id="ARBA00023053"/>
    </source>
</evidence>
<feature type="domain" description="Cation/H+ exchanger transmembrane" evidence="13">
    <location>
        <begin position="2"/>
        <end position="374"/>
    </location>
</feature>
<comment type="similarity">
    <text evidence="10">Belongs to the monovalent cation:proton antiporter 1 (CPA1) transporter (TC 2.A.36) family.</text>
</comment>
<feature type="transmembrane region" description="Helical" evidence="12">
    <location>
        <begin position="127"/>
        <end position="149"/>
    </location>
</feature>
<dbReference type="Proteomes" id="UP000265618">
    <property type="component" value="Unassembled WGS sequence"/>
</dbReference>
<dbReference type="NCBIfam" id="TIGR00840">
    <property type="entry name" value="b_cpa1"/>
    <property type="match status" value="1"/>
</dbReference>
<evidence type="ECO:0000256" key="7">
    <source>
        <dbReference type="ARBA" id="ARBA00023065"/>
    </source>
</evidence>